<evidence type="ECO:0000313" key="3">
    <source>
        <dbReference type="Proteomes" id="UP000472272"/>
    </source>
</evidence>
<feature type="signal peptide" evidence="1">
    <location>
        <begin position="1"/>
        <end position="18"/>
    </location>
</feature>
<evidence type="ECO:0000256" key="1">
    <source>
        <dbReference type="SAM" id="SignalP"/>
    </source>
</evidence>
<reference evidence="2 3" key="1">
    <citation type="journal article" date="2019" name="Proc. Natl. Acad. Sci. U.S.A.">
        <title>Regulatory changes in pterin and carotenoid genes underlie balanced color polymorphisms in the wall lizard.</title>
        <authorList>
            <person name="Andrade P."/>
            <person name="Pinho C."/>
            <person name="Perez I de Lanuza G."/>
            <person name="Afonso S."/>
            <person name="Brejcha J."/>
            <person name="Rubin C.J."/>
            <person name="Wallerman O."/>
            <person name="Pereira P."/>
            <person name="Sabatino S.J."/>
            <person name="Bellati A."/>
            <person name="Pellitteri-Rosa D."/>
            <person name="Bosakova Z."/>
            <person name="Bunikis I."/>
            <person name="Carretero M.A."/>
            <person name="Feiner N."/>
            <person name="Marsik P."/>
            <person name="Pauperio F."/>
            <person name="Salvi D."/>
            <person name="Soler L."/>
            <person name="While G.M."/>
            <person name="Uller T."/>
            <person name="Font E."/>
            <person name="Andersson L."/>
            <person name="Carneiro M."/>
        </authorList>
    </citation>
    <scope>NUCLEOTIDE SEQUENCE</scope>
</reference>
<reference evidence="2" key="3">
    <citation type="submission" date="2025-09" db="UniProtKB">
        <authorList>
            <consortium name="Ensembl"/>
        </authorList>
    </citation>
    <scope>IDENTIFICATION</scope>
</reference>
<dbReference type="GeneTree" id="ENSGT01120000271821"/>
<dbReference type="PANTHER" id="PTHR31635:SF196">
    <property type="entry name" value="REVERSE TRANSCRIPTASE DOMAIN-CONTAINING PROTEIN-RELATED"/>
    <property type="match status" value="1"/>
</dbReference>
<dbReference type="PANTHER" id="PTHR31635">
    <property type="entry name" value="REVERSE TRANSCRIPTASE DOMAIN-CONTAINING PROTEIN-RELATED"/>
    <property type="match status" value="1"/>
</dbReference>
<evidence type="ECO:0008006" key="4">
    <source>
        <dbReference type="Google" id="ProtNLM"/>
    </source>
</evidence>
<dbReference type="Proteomes" id="UP000472272">
    <property type="component" value="Chromosome 15"/>
</dbReference>
<dbReference type="AlphaFoldDB" id="A0A670KIL2"/>
<sequence>MNILPKLLFLFQMIPIIGKDDCFKKWKTDLTKFIWQGKKPRIKHKLLTGIKERGGFGLPDLRLYYDVACFTWIKDWIKLDNSDILDLEEWNNRYGCIITKLKKNISKMYNLLLEWELKDEKVKEVMIKWACDIGYVIRLEQWEKLWKDIKFTACYTIRENFMKMVYQWYLTPVKFAKIYKLKSNTCWRCKKEIGTMFHMWWECRPIKQFWNEIYEELKKMFKISFSKKPEAFLLGLITNDIPENQRKVFHYAITAARMLIAKNWKGRKIPSVKDWQIKFCEYINLARLTAYIREQSDQKLLKEWGCAKEYMKNIVLE</sequence>
<accession>A0A670KIL2</accession>
<proteinExistence type="predicted"/>
<dbReference type="OMA" id="AHERVIM"/>
<feature type="chain" id="PRO_5025391463" description="Reverse transcriptase zinc-binding domain-containing protein" evidence="1">
    <location>
        <begin position="19"/>
        <end position="317"/>
    </location>
</feature>
<keyword evidence="3" id="KW-1185">Reference proteome</keyword>
<protein>
    <recommendedName>
        <fullName evidence="4">Reverse transcriptase zinc-binding domain-containing protein</fullName>
    </recommendedName>
</protein>
<keyword evidence="1" id="KW-0732">Signal</keyword>
<name>A0A670KIL2_PODMU</name>
<dbReference type="Ensembl" id="ENSPMRT00000037606.1">
    <property type="protein sequence ID" value="ENSPMRP00000035474.1"/>
    <property type="gene ID" value="ENSPMRG00000022948.1"/>
</dbReference>
<evidence type="ECO:0000313" key="2">
    <source>
        <dbReference type="Ensembl" id="ENSPMRP00000035474.1"/>
    </source>
</evidence>
<organism evidence="2 3">
    <name type="scientific">Podarcis muralis</name>
    <name type="common">Wall lizard</name>
    <name type="synonym">Lacerta muralis</name>
    <dbReference type="NCBI Taxonomy" id="64176"/>
    <lineage>
        <taxon>Eukaryota</taxon>
        <taxon>Metazoa</taxon>
        <taxon>Chordata</taxon>
        <taxon>Craniata</taxon>
        <taxon>Vertebrata</taxon>
        <taxon>Euteleostomi</taxon>
        <taxon>Lepidosauria</taxon>
        <taxon>Squamata</taxon>
        <taxon>Bifurcata</taxon>
        <taxon>Unidentata</taxon>
        <taxon>Episquamata</taxon>
        <taxon>Laterata</taxon>
        <taxon>Lacertibaenia</taxon>
        <taxon>Lacertidae</taxon>
        <taxon>Podarcis</taxon>
    </lineage>
</organism>
<reference evidence="2" key="2">
    <citation type="submission" date="2025-08" db="UniProtKB">
        <authorList>
            <consortium name="Ensembl"/>
        </authorList>
    </citation>
    <scope>IDENTIFICATION</scope>
</reference>